<evidence type="ECO:0000313" key="5">
    <source>
        <dbReference type="EMBL" id="PWB70931.1"/>
    </source>
</evidence>
<dbReference type="GO" id="GO:0020037">
    <property type="term" value="F:heme binding"/>
    <property type="evidence" value="ECO:0007669"/>
    <property type="project" value="InterPro"/>
</dbReference>
<accession>A0A855X2M8</accession>
<dbReference type="SUPFAM" id="SSF48695">
    <property type="entry name" value="Multiheme cytochromes"/>
    <property type="match status" value="1"/>
</dbReference>
<name>A0A855X2M8_9BACT</name>
<dbReference type="PANTHER" id="PTHR39425">
    <property type="entry name" value="LIPOPROTEIN CYTOCHROME C"/>
    <property type="match status" value="1"/>
</dbReference>
<dbReference type="Proteomes" id="UP000250918">
    <property type="component" value="Unassembled WGS sequence"/>
</dbReference>
<proteinExistence type="predicted"/>
<evidence type="ECO:0000313" key="6">
    <source>
        <dbReference type="Proteomes" id="UP000250918"/>
    </source>
</evidence>
<evidence type="ECO:0000256" key="1">
    <source>
        <dbReference type="ARBA" id="ARBA00022723"/>
    </source>
</evidence>
<protein>
    <submittedName>
        <fullName evidence="5">Cytochrome C</fullName>
    </submittedName>
</protein>
<dbReference type="PRINTS" id="PR00609">
    <property type="entry name" value="CYTOCHROMEC3"/>
</dbReference>
<gene>
    <name evidence="5" type="ORF">C3F09_08480</name>
</gene>
<keyword evidence="3" id="KW-1133">Transmembrane helix</keyword>
<evidence type="ECO:0000256" key="3">
    <source>
        <dbReference type="SAM" id="Phobius"/>
    </source>
</evidence>
<dbReference type="InterPro" id="IPR029467">
    <property type="entry name" value="Cyt_c7-like"/>
</dbReference>
<keyword evidence="2" id="KW-0408">Iron</keyword>
<dbReference type="GO" id="GO:0009055">
    <property type="term" value="F:electron transfer activity"/>
    <property type="evidence" value="ECO:0007669"/>
    <property type="project" value="InterPro"/>
</dbReference>
<dbReference type="InterPro" id="IPR036280">
    <property type="entry name" value="Multihaem_cyt_sf"/>
</dbReference>
<keyword evidence="2" id="KW-0349">Heme</keyword>
<comment type="caution">
    <text evidence="5">The sequence shown here is derived from an EMBL/GenBank/DDBJ whole genome shotgun (WGS) entry which is preliminary data.</text>
</comment>
<dbReference type="GO" id="GO:0046872">
    <property type="term" value="F:metal ion binding"/>
    <property type="evidence" value="ECO:0007669"/>
    <property type="project" value="UniProtKB-KW"/>
</dbReference>
<organism evidence="5 6">
    <name type="scientific">candidate division GN15 bacterium</name>
    <dbReference type="NCBI Taxonomy" id="2072418"/>
    <lineage>
        <taxon>Bacteria</taxon>
        <taxon>candidate division GN15</taxon>
    </lineage>
</organism>
<comment type="cofactor">
    <cofactor evidence="2">
        <name>heme c</name>
        <dbReference type="ChEBI" id="CHEBI:61717"/>
    </cofactor>
    <text evidence="2">Binds 4 heme c groups covalently per monomer.</text>
</comment>
<feature type="domain" description="Cytochrome c7-like" evidence="4">
    <location>
        <begin position="125"/>
        <end position="214"/>
    </location>
</feature>
<sequence length="215" mass="23707">MAQIFAKWTNKLPTIIAVAVVVGGVGVVAGINYYFSPKFTDVGYRPKQPVPYSHKLHAGDLGMDCRYCHSTIEVSSVANVPPTQTCMNCHKAILPESEKLAPIRESYATKVPMQWVRVHKLPDFVYFNHAAHLRAGVGCISCHGNVAQMEEVMQKQPLSMGWCLECHRNPGPALRPVAEITNMNWVTPTDQARLADSIIAAKEINPPVDCSGCHR</sequence>
<feature type="binding site" description="axial binding residue" evidence="2">
    <location>
        <position position="132"/>
    </location>
    <ligand>
        <name>heme c</name>
        <dbReference type="ChEBI" id="CHEBI:61717"/>
        <label>1</label>
    </ligand>
    <ligandPart>
        <name>Fe</name>
        <dbReference type="ChEBI" id="CHEBI:18248"/>
    </ligandPart>
</feature>
<feature type="binding site" description="axial binding residue" evidence="2">
    <location>
        <position position="139"/>
    </location>
    <ligand>
        <name>heme c</name>
        <dbReference type="ChEBI" id="CHEBI:61717"/>
        <label>1</label>
    </ligand>
    <ligandPart>
        <name>Fe</name>
        <dbReference type="ChEBI" id="CHEBI:18248"/>
    </ligandPart>
</feature>
<dbReference type="Gene3D" id="3.90.10.10">
    <property type="entry name" value="Cytochrome C3"/>
    <property type="match status" value="2"/>
</dbReference>
<dbReference type="EMBL" id="PQAP01000130">
    <property type="protein sequence ID" value="PWB70931.1"/>
    <property type="molecule type" value="Genomic_DNA"/>
</dbReference>
<evidence type="ECO:0000259" key="4">
    <source>
        <dbReference type="Pfam" id="PF14522"/>
    </source>
</evidence>
<dbReference type="Pfam" id="PF14522">
    <property type="entry name" value="Cytochrome_C7"/>
    <property type="match status" value="1"/>
</dbReference>
<feature type="binding site" description="axial binding residue" evidence="2">
    <location>
        <position position="142"/>
    </location>
    <ligand>
        <name>heme c</name>
        <dbReference type="ChEBI" id="CHEBI:61717"/>
        <label>1</label>
    </ligand>
    <ligandPart>
        <name>Fe</name>
        <dbReference type="ChEBI" id="CHEBI:18248"/>
    </ligandPart>
</feature>
<dbReference type="CDD" id="cd08168">
    <property type="entry name" value="Cytochrom_C3"/>
    <property type="match status" value="1"/>
</dbReference>
<evidence type="ECO:0000256" key="2">
    <source>
        <dbReference type="PIRSR" id="PIRSR602322-1"/>
    </source>
</evidence>
<dbReference type="PANTHER" id="PTHR39425:SF1">
    <property type="entry name" value="CYTOCHROME C7-LIKE DOMAIN-CONTAINING PROTEIN"/>
    <property type="match status" value="1"/>
</dbReference>
<keyword evidence="3" id="KW-0812">Transmembrane</keyword>
<feature type="binding site" description="axial binding residue" evidence="2">
    <location>
        <position position="143"/>
    </location>
    <ligand>
        <name>heme c</name>
        <dbReference type="ChEBI" id="CHEBI:61717"/>
        <label>1</label>
    </ligand>
    <ligandPart>
        <name>Fe</name>
        <dbReference type="ChEBI" id="CHEBI:18248"/>
    </ligandPart>
</feature>
<dbReference type="InterPro" id="IPR002322">
    <property type="entry name" value="Cyt_c_III"/>
</dbReference>
<keyword evidence="1 2" id="KW-0479">Metal-binding</keyword>
<reference evidence="5 6" key="1">
    <citation type="journal article" date="2018" name="ISME J.">
        <title>A methanotrophic archaeon couples anaerobic oxidation of methane to Fe(III) reduction.</title>
        <authorList>
            <person name="Cai C."/>
            <person name="Leu A.O."/>
            <person name="Xie G.J."/>
            <person name="Guo J."/>
            <person name="Feng Y."/>
            <person name="Zhao J.X."/>
            <person name="Tyson G.W."/>
            <person name="Yuan Z."/>
            <person name="Hu S."/>
        </authorList>
    </citation>
    <scope>NUCLEOTIDE SEQUENCE [LARGE SCALE GENOMIC DNA]</scope>
    <source>
        <strain evidence="5">FeB_12</strain>
    </source>
</reference>
<feature type="transmembrane region" description="Helical" evidence="3">
    <location>
        <begin position="12"/>
        <end position="35"/>
    </location>
</feature>
<keyword evidence="3" id="KW-0472">Membrane</keyword>
<dbReference type="AlphaFoldDB" id="A0A855X2M8"/>
<feature type="binding site" description="axial binding residue" evidence="2">
    <location>
        <position position="129"/>
    </location>
    <ligand>
        <name>heme c</name>
        <dbReference type="ChEBI" id="CHEBI:61717"/>
        <label>1</label>
    </ligand>
    <ligandPart>
        <name>Fe</name>
        <dbReference type="ChEBI" id="CHEBI:18248"/>
    </ligandPart>
</feature>